<dbReference type="SUPFAM" id="SSF55073">
    <property type="entry name" value="Nucleotide cyclase"/>
    <property type="match status" value="1"/>
</dbReference>
<proteinExistence type="predicted"/>
<feature type="transmembrane region" description="Helical" evidence="2">
    <location>
        <begin position="167"/>
        <end position="186"/>
    </location>
</feature>
<evidence type="ECO:0008006" key="8">
    <source>
        <dbReference type="Google" id="ProtNLM"/>
    </source>
</evidence>
<feature type="domain" description="PAC" evidence="4">
    <location>
        <begin position="527"/>
        <end position="579"/>
    </location>
</feature>
<comment type="caution">
    <text evidence="6">The sequence shown here is derived from an EMBL/GenBank/DDBJ whole genome shotgun (WGS) entry which is preliminary data.</text>
</comment>
<feature type="transmembrane region" description="Helical" evidence="2">
    <location>
        <begin position="29"/>
        <end position="45"/>
    </location>
</feature>
<dbReference type="InterPro" id="IPR000160">
    <property type="entry name" value="GGDEF_dom"/>
</dbReference>
<evidence type="ECO:0000259" key="4">
    <source>
        <dbReference type="PROSITE" id="PS50113"/>
    </source>
</evidence>
<dbReference type="Gene3D" id="3.30.70.270">
    <property type="match status" value="1"/>
</dbReference>
<evidence type="ECO:0000313" key="6">
    <source>
        <dbReference type="EMBL" id="GAA4993583.1"/>
    </source>
</evidence>
<gene>
    <name evidence="6" type="ORF">GCM10023225_31450</name>
</gene>
<dbReference type="Proteomes" id="UP001501195">
    <property type="component" value="Unassembled WGS sequence"/>
</dbReference>
<accession>A0ABP9IAX9</accession>
<keyword evidence="2" id="KW-1133">Transmembrane helix</keyword>
<dbReference type="SMART" id="SM00091">
    <property type="entry name" value="PAS"/>
    <property type="match status" value="3"/>
</dbReference>
<dbReference type="Gene3D" id="3.30.450.20">
    <property type="entry name" value="PAS domain"/>
    <property type="match status" value="3"/>
</dbReference>
<dbReference type="InterPro" id="IPR001610">
    <property type="entry name" value="PAC"/>
</dbReference>
<dbReference type="InterPro" id="IPR013656">
    <property type="entry name" value="PAS_4"/>
</dbReference>
<feature type="transmembrane region" description="Helical" evidence="2">
    <location>
        <begin position="99"/>
        <end position="120"/>
    </location>
</feature>
<dbReference type="SMART" id="SM00267">
    <property type="entry name" value="GGDEF"/>
    <property type="match status" value="1"/>
</dbReference>
<feature type="transmembrane region" description="Helical" evidence="2">
    <location>
        <begin position="246"/>
        <end position="266"/>
    </location>
</feature>
<reference evidence="7" key="1">
    <citation type="journal article" date="2019" name="Int. J. Syst. Evol. Microbiol.">
        <title>The Global Catalogue of Microorganisms (GCM) 10K type strain sequencing project: providing services to taxonomists for standard genome sequencing and annotation.</title>
        <authorList>
            <consortium name="The Broad Institute Genomics Platform"/>
            <consortium name="The Broad Institute Genome Sequencing Center for Infectious Disease"/>
            <person name="Wu L."/>
            <person name="Ma J."/>
        </authorList>
    </citation>
    <scope>NUCLEOTIDE SEQUENCE [LARGE SCALE GENOMIC DNA]</scope>
    <source>
        <strain evidence="7">JCM 18126</strain>
    </source>
</reference>
<feature type="domain" description="PAC" evidence="4">
    <location>
        <begin position="658"/>
        <end position="709"/>
    </location>
</feature>
<dbReference type="InterPro" id="IPR043128">
    <property type="entry name" value="Rev_trsase/Diguanyl_cyclase"/>
</dbReference>
<dbReference type="InterPro" id="IPR000014">
    <property type="entry name" value="PAS"/>
</dbReference>
<dbReference type="SMART" id="SM00086">
    <property type="entry name" value="PAC"/>
    <property type="match status" value="2"/>
</dbReference>
<feature type="domain" description="PAS" evidence="3">
    <location>
        <begin position="312"/>
        <end position="348"/>
    </location>
</feature>
<dbReference type="CDD" id="cd00130">
    <property type="entry name" value="PAS"/>
    <property type="match status" value="2"/>
</dbReference>
<feature type="domain" description="PAS" evidence="3">
    <location>
        <begin position="445"/>
        <end position="509"/>
    </location>
</feature>
<evidence type="ECO:0000313" key="7">
    <source>
        <dbReference type="Proteomes" id="UP001501195"/>
    </source>
</evidence>
<dbReference type="SUPFAM" id="SSF55785">
    <property type="entry name" value="PYP-like sensor domain (PAS domain)"/>
    <property type="match status" value="3"/>
</dbReference>
<feature type="transmembrane region" description="Helical" evidence="2">
    <location>
        <begin position="207"/>
        <end position="240"/>
    </location>
</feature>
<evidence type="ECO:0000256" key="2">
    <source>
        <dbReference type="SAM" id="Phobius"/>
    </source>
</evidence>
<sequence length="895" mass="92398">MVALRADDRLVVPLGEPELLARRPALRRALFAVLMVLAVLAGHAARFTDTVPVLSPTPAVALLWLAGSPGRRARVIDACALVGLTALVFSATGTSVAGALLLSVAVAVQALASAWAYRLLRPAGLQLRAARDLLVLAAGAGLGAAASVPVALLAFARIPDALIPVSAAQWLLHGALSCLLGVAAVLQASGGATGGRRHTSGPERCGIVVAFALTYGVSFWLLPGAAAAFSLLPVAVWAALRESVRAVTAHLVLTAAAVVLAVRSGHHPWTELAHDVQVVAAEAYLAALALTTLVLALFRAENERNAQRAREQAALLGAVFDSISDAVAVLDADGDLLLRNRAADALFGGPDVPGRADPVSGHGFFDLDGNRVDTCDLPVVRALHGESTHGVDGRIVTAAHPGGRTVSVSAHPLPVEPGAAWSRGAVAALHDVTDVRAAADEVARAHDLFASVLDAATGHSIIAVDTTGAITLFNEGAERLLGWSAEEVLGRPALELHDPADVEEVVRQLGLADLSGLFARIRADGPLTMRCRYRRRDGTPVTVSLTSTPMHDGAGGLTGYMSMATDITAQLAAERRVEQSEALFRAAFDRNPVGIALVAVEDGGPGRVLRANRSMHRLAGRTEASLPGRRLDELVAPADVGRFLDALAPVVSGALPETTLDSTFTRADGSVVLGEVTATSLTSHDGEPLLLCLLEDVTEQRAAQRRLAHQAQHDSLTGLANRALLLQRLEQEVAEGGRSGRPLAVLYVDLDGFKAVNDTAGHAAGDRLLVAVAGIFTGCVRAGDTVARLGGDEFALLCPGATQTEAVAVGRRVLDALGAPIALGGADAVVGASIGVRWCDTWGGLGAEHVLHEADAAMYAAKRSGKGRIVVHGGDGAAGAQQEPPARSGGVAARR</sequence>
<dbReference type="Pfam" id="PF00990">
    <property type="entry name" value="GGDEF"/>
    <property type="match status" value="1"/>
</dbReference>
<dbReference type="PANTHER" id="PTHR44757">
    <property type="entry name" value="DIGUANYLATE CYCLASE DGCP"/>
    <property type="match status" value="1"/>
</dbReference>
<keyword evidence="7" id="KW-1185">Reference proteome</keyword>
<name>A0ABP9IAX9_9ACTN</name>
<dbReference type="NCBIfam" id="TIGR00229">
    <property type="entry name" value="sensory_box"/>
    <property type="match status" value="2"/>
</dbReference>
<keyword evidence="2" id="KW-0812">Transmembrane</keyword>
<organism evidence="6 7">
    <name type="scientific">Kineococcus glutinatus</name>
    <dbReference type="NCBI Taxonomy" id="1070872"/>
    <lineage>
        <taxon>Bacteria</taxon>
        <taxon>Bacillati</taxon>
        <taxon>Actinomycetota</taxon>
        <taxon>Actinomycetes</taxon>
        <taxon>Kineosporiales</taxon>
        <taxon>Kineosporiaceae</taxon>
        <taxon>Kineococcus</taxon>
    </lineage>
</organism>
<dbReference type="Pfam" id="PF00989">
    <property type="entry name" value="PAS"/>
    <property type="match status" value="1"/>
</dbReference>
<feature type="region of interest" description="Disordered" evidence="1">
    <location>
        <begin position="873"/>
        <end position="895"/>
    </location>
</feature>
<dbReference type="NCBIfam" id="TIGR00254">
    <property type="entry name" value="GGDEF"/>
    <property type="match status" value="1"/>
</dbReference>
<evidence type="ECO:0000256" key="1">
    <source>
        <dbReference type="SAM" id="MobiDB-lite"/>
    </source>
</evidence>
<dbReference type="InterPro" id="IPR000700">
    <property type="entry name" value="PAS-assoc_C"/>
</dbReference>
<dbReference type="CDD" id="cd01949">
    <property type="entry name" value="GGDEF"/>
    <property type="match status" value="1"/>
</dbReference>
<feature type="domain" description="GGDEF" evidence="5">
    <location>
        <begin position="741"/>
        <end position="874"/>
    </location>
</feature>
<dbReference type="PROSITE" id="PS50112">
    <property type="entry name" value="PAS"/>
    <property type="match status" value="3"/>
</dbReference>
<keyword evidence="2" id="KW-0472">Membrane</keyword>
<dbReference type="InterPro" id="IPR029787">
    <property type="entry name" value="Nucleotide_cyclase"/>
</dbReference>
<feature type="domain" description="PAS" evidence="3">
    <location>
        <begin position="580"/>
        <end position="654"/>
    </location>
</feature>
<feature type="transmembrane region" description="Helical" evidence="2">
    <location>
        <begin position="132"/>
        <end position="155"/>
    </location>
</feature>
<feature type="transmembrane region" description="Helical" evidence="2">
    <location>
        <begin position="278"/>
        <end position="298"/>
    </location>
</feature>
<dbReference type="Pfam" id="PF08448">
    <property type="entry name" value="PAS_4"/>
    <property type="match status" value="2"/>
</dbReference>
<dbReference type="PANTHER" id="PTHR44757:SF2">
    <property type="entry name" value="BIOFILM ARCHITECTURE MAINTENANCE PROTEIN MBAA"/>
    <property type="match status" value="1"/>
</dbReference>
<dbReference type="InterPro" id="IPR013767">
    <property type="entry name" value="PAS_fold"/>
</dbReference>
<dbReference type="InterPro" id="IPR052155">
    <property type="entry name" value="Biofilm_reg_signaling"/>
</dbReference>
<evidence type="ECO:0000259" key="5">
    <source>
        <dbReference type="PROSITE" id="PS50887"/>
    </source>
</evidence>
<evidence type="ECO:0000259" key="3">
    <source>
        <dbReference type="PROSITE" id="PS50112"/>
    </source>
</evidence>
<dbReference type="InterPro" id="IPR035965">
    <property type="entry name" value="PAS-like_dom_sf"/>
</dbReference>
<dbReference type="PROSITE" id="PS50887">
    <property type="entry name" value="GGDEF"/>
    <property type="match status" value="1"/>
</dbReference>
<dbReference type="PROSITE" id="PS50113">
    <property type="entry name" value="PAC"/>
    <property type="match status" value="2"/>
</dbReference>
<dbReference type="EMBL" id="BAABIL010000581">
    <property type="protein sequence ID" value="GAA4993583.1"/>
    <property type="molecule type" value="Genomic_DNA"/>
</dbReference>
<protein>
    <recommendedName>
        <fullName evidence="8">PAS domain S-box-containing protein/diguanylate cyclase (GGDEF)-like protein</fullName>
    </recommendedName>
</protein>